<evidence type="ECO:0000256" key="8">
    <source>
        <dbReference type="SAM" id="Phobius"/>
    </source>
</evidence>
<evidence type="ECO:0000313" key="10">
    <source>
        <dbReference type="Proteomes" id="UP001175000"/>
    </source>
</evidence>
<feature type="region of interest" description="Disordered" evidence="7">
    <location>
        <begin position="78"/>
        <end position="130"/>
    </location>
</feature>
<evidence type="ECO:0000256" key="1">
    <source>
        <dbReference type="ARBA" id="ARBA00004127"/>
    </source>
</evidence>
<feature type="compositionally biased region" description="Basic and acidic residues" evidence="7">
    <location>
        <begin position="78"/>
        <end position="94"/>
    </location>
</feature>
<feature type="transmembrane region" description="Helical" evidence="8">
    <location>
        <begin position="301"/>
        <end position="319"/>
    </location>
</feature>
<feature type="region of interest" description="Disordered" evidence="7">
    <location>
        <begin position="332"/>
        <end position="353"/>
    </location>
</feature>
<keyword evidence="3 8" id="KW-0812">Transmembrane</keyword>
<dbReference type="PANTHER" id="PTHR16133:SF0">
    <property type="entry name" value="ZINC_IRON REGULATED TRANSPORTER-RELATED PROTEIN 102B, ISOFORM E"/>
    <property type="match status" value="1"/>
</dbReference>
<feature type="compositionally biased region" description="Basic and acidic residues" evidence="7">
    <location>
        <begin position="101"/>
        <end position="130"/>
    </location>
</feature>
<dbReference type="PANTHER" id="PTHR16133">
    <property type="entry name" value="SOLUTE CARRIER FAMILY 39 ZINC TRANSPORTER , MEMBER 9-RELATED"/>
    <property type="match status" value="1"/>
</dbReference>
<evidence type="ECO:0000256" key="6">
    <source>
        <dbReference type="ARBA" id="ARBA00023136"/>
    </source>
</evidence>
<keyword evidence="5" id="KW-0333">Golgi apparatus</keyword>
<dbReference type="InterPro" id="IPR003689">
    <property type="entry name" value="ZIP"/>
</dbReference>
<dbReference type="GO" id="GO:0046873">
    <property type="term" value="F:metal ion transmembrane transporter activity"/>
    <property type="evidence" value="ECO:0007669"/>
    <property type="project" value="InterPro"/>
</dbReference>
<dbReference type="InterPro" id="IPR045891">
    <property type="entry name" value="ZIP9"/>
</dbReference>
<protein>
    <submittedName>
        <fullName evidence="9">Zinc/iron permease</fullName>
    </submittedName>
</protein>
<dbReference type="AlphaFoldDB" id="A0AA39WX37"/>
<keyword evidence="6 8" id="KW-0472">Membrane</keyword>
<evidence type="ECO:0000256" key="4">
    <source>
        <dbReference type="ARBA" id="ARBA00022989"/>
    </source>
</evidence>
<evidence type="ECO:0000256" key="5">
    <source>
        <dbReference type="ARBA" id="ARBA00023034"/>
    </source>
</evidence>
<feature type="transmembrane region" description="Helical" evidence="8">
    <location>
        <begin position="132"/>
        <end position="151"/>
    </location>
</feature>
<comment type="subcellular location">
    <subcellularLocation>
        <location evidence="1">Endomembrane system</location>
        <topology evidence="1">Multi-pass membrane protein</topology>
    </subcellularLocation>
    <subcellularLocation>
        <location evidence="2">Golgi apparatus membrane</location>
    </subcellularLocation>
</comment>
<feature type="transmembrane region" description="Helical" evidence="8">
    <location>
        <begin position="232"/>
        <end position="256"/>
    </location>
</feature>
<keyword evidence="4 8" id="KW-1133">Transmembrane helix</keyword>
<name>A0AA39WX37_9PEZI</name>
<evidence type="ECO:0000313" key="9">
    <source>
        <dbReference type="EMBL" id="KAK0622977.1"/>
    </source>
</evidence>
<sequence>MSLSQSQLRLISSIGVGILVGTSLIVIIPEGIEAISAAGEAEHSHSNKARDALQSRNTEIRWERGTNALHGADGIYELGKRESQDENSLDRMIRDVATPEADERREEEKDSDEKPPAKATEPNKDTHDDHHLPTFEIGFSLMLGFVLMFLIDRLPRHATERFQAAPATRHISLDNLSTSSVAGDEESEGFLGSLTPSPKQSRSLATTTGLVIHAAADGIAMGASATTSNMKLGLIIFVAIMVHKAPAAFGLTSVLLKQGLSKRAARGHLIVFSLAAPLGAIATYLLISMLGGNLDGPSGEWWTGMLLLFSGGTFLYVAMHAMQEDNGAQVHDHHGGMNGYQESGNAQRKPKPQMRDTLATVAGMLLPLLTQFGHHH</sequence>
<proteinExistence type="predicted"/>
<accession>A0AA39WX37</accession>
<dbReference type="GO" id="GO:0000139">
    <property type="term" value="C:Golgi membrane"/>
    <property type="evidence" value="ECO:0007669"/>
    <property type="project" value="UniProtKB-SubCell"/>
</dbReference>
<dbReference type="GO" id="GO:0006829">
    <property type="term" value="P:zinc ion transport"/>
    <property type="evidence" value="ECO:0007669"/>
    <property type="project" value="InterPro"/>
</dbReference>
<evidence type="ECO:0000256" key="2">
    <source>
        <dbReference type="ARBA" id="ARBA00004394"/>
    </source>
</evidence>
<evidence type="ECO:0000256" key="3">
    <source>
        <dbReference type="ARBA" id="ARBA00022692"/>
    </source>
</evidence>
<gene>
    <name evidence="9" type="ORF">B0T14DRAFT_159044</name>
</gene>
<keyword evidence="10" id="KW-1185">Reference proteome</keyword>
<organism evidence="9 10">
    <name type="scientific">Immersiella caudata</name>
    <dbReference type="NCBI Taxonomy" id="314043"/>
    <lineage>
        <taxon>Eukaryota</taxon>
        <taxon>Fungi</taxon>
        <taxon>Dikarya</taxon>
        <taxon>Ascomycota</taxon>
        <taxon>Pezizomycotina</taxon>
        <taxon>Sordariomycetes</taxon>
        <taxon>Sordariomycetidae</taxon>
        <taxon>Sordariales</taxon>
        <taxon>Lasiosphaeriaceae</taxon>
        <taxon>Immersiella</taxon>
    </lineage>
</organism>
<feature type="transmembrane region" description="Helical" evidence="8">
    <location>
        <begin position="7"/>
        <end position="28"/>
    </location>
</feature>
<reference evidence="9" key="1">
    <citation type="submission" date="2023-06" db="EMBL/GenBank/DDBJ databases">
        <title>Genome-scale phylogeny and comparative genomics of the fungal order Sordariales.</title>
        <authorList>
            <consortium name="Lawrence Berkeley National Laboratory"/>
            <person name="Hensen N."/>
            <person name="Bonometti L."/>
            <person name="Westerberg I."/>
            <person name="Brannstrom I.O."/>
            <person name="Guillou S."/>
            <person name="Cros-Aarteil S."/>
            <person name="Calhoun S."/>
            <person name="Haridas S."/>
            <person name="Kuo A."/>
            <person name="Mondo S."/>
            <person name="Pangilinan J."/>
            <person name="Riley R."/>
            <person name="Labutti K."/>
            <person name="Andreopoulos B."/>
            <person name="Lipzen A."/>
            <person name="Chen C."/>
            <person name="Yanf M."/>
            <person name="Daum C."/>
            <person name="Ng V."/>
            <person name="Clum A."/>
            <person name="Steindorff A."/>
            <person name="Ohm R."/>
            <person name="Martin F."/>
            <person name="Silar P."/>
            <person name="Natvig D."/>
            <person name="Lalanne C."/>
            <person name="Gautier V."/>
            <person name="Ament-Velasquez S.L."/>
            <person name="Kruys A."/>
            <person name="Hutchinson M.I."/>
            <person name="Powell A.J."/>
            <person name="Barry K."/>
            <person name="Miller A.N."/>
            <person name="Grigoriev I.V."/>
            <person name="Debuchy R."/>
            <person name="Gladieux P."/>
            <person name="Thoren M.H."/>
            <person name="Johannesson H."/>
        </authorList>
    </citation>
    <scope>NUCLEOTIDE SEQUENCE</scope>
    <source>
        <strain evidence="9">CBS 606.72</strain>
    </source>
</reference>
<dbReference type="Proteomes" id="UP001175000">
    <property type="component" value="Unassembled WGS sequence"/>
</dbReference>
<comment type="caution">
    <text evidence="9">The sequence shown here is derived from an EMBL/GenBank/DDBJ whole genome shotgun (WGS) entry which is preliminary data.</text>
</comment>
<dbReference type="EMBL" id="JAULSU010000003">
    <property type="protein sequence ID" value="KAK0622977.1"/>
    <property type="molecule type" value="Genomic_DNA"/>
</dbReference>
<evidence type="ECO:0000256" key="7">
    <source>
        <dbReference type="SAM" id="MobiDB-lite"/>
    </source>
</evidence>
<dbReference type="Pfam" id="PF02535">
    <property type="entry name" value="Zip"/>
    <property type="match status" value="1"/>
</dbReference>
<feature type="transmembrane region" description="Helical" evidence="8">
    <location>
        <begin position="268"/>
        <end position="289"/>
    </location>
</feature>